<dbReference type="AlphaFoldDB" id="A0A7J0GFJ2"/>
<dbReference type="GO" id="GO:0032259">
    <property type="term" value="P:methylation"/>
    <property type="evidence" value="ECO:0007669"/>
    <property type="project" value="UniProtKB-KW"/>
</dbReference>
<name>A0A7J0GFJ2_9ERIC</name>
<organism evidence="1 2">
    <name type="scientific">Actinidia rufa</name>
    <dbReference type="NCBI Taxonomy" id="165716"/>
    <lineage>
        <taxon>Eukaryota</taxon>
        <taxon>Viridiplantae</taxon>
        <taxon>Streptophyta</taxon>
        <taxon>Embryophyta</taxon>
        <taxon>Tracheophyta</taxon>
        <taxon>Spermatophyta</taxon>
        <taxon>Magnoliopsida</taxon>
        <taxon>eudicotyledons</taxon>
        <taxon>Gunneridae</taxon>
        <taxon>Pentapetalae</taxon>
        <taxon>asterids</taxon>
        <taxon>Ericales</taxon>
        <taxon>Actinidiaceae</taxon>
        <taxon>Actinidia</taxon>
    </lineage>
</organism>
<keyword evidence="2" id="KW-1185">Reference proteome</keyword>
<reference evidence="1 2" key="1">
    <citation type="submission" date="2019-07" db="EMBL/GenBank/DDBJ databases">
        <title>De Novo Assembly of kiwifruit Actinidia rufa.</title>
        <authorList>
            <person name="Sugita-Konishi S."/>
            <person name="Sato K."/>
            <person name="Mori E."/>
            <person name="Abe Y."/>
            <person name="Kisaki G."/>
            <person name="Hamano K."/>
            <person name="Suezawa K."/>
            <person name="Otani M."/>
            <person name="Fukuda T."/>
            <person name="Manabe T."/>
            <person name="Gomi K."/>
            <person name="Tabuchi M."/>
            <person name="Akimitsu K."/>
            <person name="Kataoka I."/>
        </authorList>
    </citation>
    <scope>NUCLEOTIDE SEQUENCE [LARGE SCALE GENOMIC DNA]</scope>
    <source>
        <strain evidence="2">cv. Fuchu</strain>
    </source>
</reference>
<proteinExistence type="predicted"/>
<dbReference type="PANTHER" id="PTHR47087">
    <property type="entry name" value="METHIONINE S-METHYLTRANSFERASE"/>
    <property type="match status" value="1"/>
</dbReference>
<evidence type="ECO:0000313" key="2">
    <source>
        <dbReference type="Proteomes" id="UP000585474"/>
    </source>
</evidence>
<protein>
    <submittedName>
        <fullName evidence="1">Methionine S-methyltransferase</fullName>
    </submittedName>
</protein>
<comment type="caution">
    <text evidence="1">The sequence shown here is derived from an EMBL/GenBank/DDBJ whole genome shotgun (WGS) entry which is preliminary data.</text>
</comment>
<dbReference type="SUPFAM" id="SSF53383">
    <property type="entry name" value="PLP-dependent transferases"/>
    <property type="match status" value="1"/>
</dbReference>
<sequence length="110" mass="12221">MEHEPYRQHKETLEGCGWKVLEAHAGVSMVAAPRAYLGKWITVKDGTTAFQAKLNDSNIREAMLKATGLCINSASWTGIPGYCRFTTALEDGEFERALDCIVNFKKVVNI</sequence>
<dbReference type="EMBL" id="BJWL01000021">
    <property type="protein sequence ID" value="GFZ09535.1"/>
    <property type="molecule type" value="Genomic_DNA"/>
</dbReference>
<dbReference type="PANTHER" id="PTHR47087:SF1">
    <property type="entry name" value="METHIONINE S-METHYLTRANSFERASE"/>
    <property type="match status" value="1"/>
</dbReference>
<evidence type="ECO:0000313" key="1">
    <source>
        <dbReference type="EMBL" id="GFZ09535.1"/>
    </source>
</evidence>
<gene>
    <name evidence="1" type="ORF">Acr_21g0001340</name>
</gene>
<keyword evidence="1" id="KW-0489">Methyltransferase</keyword>
<dbReference type="OrthoDB" id="540004at2759"/>
<dbReference type="InterPro" id="IPR015424">
    <property type="entry name" value="PyrdxlP-dep_Trfase"/>
</dbReference>
<keyword evidence="1" id="KW-0808">Transferase</keyword>
<dbReference type="GO" id="GO:0008168">
    <property type="term" value="F:methyltransferase activity"/>
    <property type="evidence" value="ECO:0007669"/>
    <property type="project" value="UniProtKB-KW"/>
</dbReference>
<dbReference type="Proteomes" id="UP000585474">
    <property type="component" value="Unassembled WGS sequence"/>
</dbReference>
<accession>A0A7J0GFJ2</accession>